<dbReference type="AlphaFoldDB" id="A0AA35UVK8"/>
<gene>
    <name evidence="6" type="primary">hpnK</name>
    <name evidence="6" type="ORF">LMG32879_001103</name>
</gene>
<comment type="cofactor">
    <cofactor evidence="1">
        <name>Mg(2+)</name>
        <dbReference type="ChEBI" id="CHEBI:18420"/>
    </cofactor>
</comment>
<keyword evidence="5" id="KW-0119">Carbohydrate metabolism</keyword>
<evidence type="ECO:0000256" key="2">
    <source>
        <dbReference type="ARBA" id="ARBA00022723"/>
    </source>
</evidence>
<keyword evidence="7" id="KW-1185">Reference proteome</keyword>
<proteinExistence type="predicted"/>
<protein>
    <submittedName>
        <fullName evidence="6">Hopanoid biosynthesis-associated protein HpnK</fullName>
    </submittedName>
</protein>
<dbReference type="GO" id="GO:0005975">
    <property type="term" value="P:carbohydrate metabolic process"/>
    <property type="evidence" value="ECO:0007669"/>
    <property type="project" value="InterPro"/>
</dbReference>
<evidence type="ECO:0000313" key="6">
    <source>
        <dbReference type="EMBL" id="CAI9120271.1"/>
    </source>
</evidence>
<dbReference type="GO" id="GO:0016787">
    <property type="term" value="F:hydrolase activity"/>
    <property type="evidence" value="ECO:0007669"/>
    <property type="project" value="UniProtKB-KW"/>
</dbReference>
<keyword evidence="3" id="KW-0378">Hydrolase</keyword>
<evidence type="ECO:0000313" key="7">
    <source>
        <dbReference type="Proteomes" id="UP001176960"/>
    </source>
</evidence>
<keyword evidence="4" id="KW-0460">Magnesium</keyword>
<name>A0AA35UVK8_9PROT</name>
<dbReference type="Pfam" id="PF04794">
    <property type="entry name" value="YdjC"/>
    <property type="match status" value="1"/>
</dbReference>
<dbReference type="RefSeq" id="WP_289842515.1">
    <property type="nucleotide sequence ID" value="NZ_CATKSH010000005.1"/>
</dbReference>
<sequence length="290" mass="31573">MSPIRSSTRSLIVSADDFGLSEEVNEAIEIAHRDGLLSTASLMVAGPASVDAVKRAKRLPDLRVGLHLVTIEGEATLPHAAIPSITDADGELGRSQLGLGVDYFFNPVARHALRREIEAQFRAFAFSGLTLDHANAHKHMHLHPTVGRYLIRTGAEFGLRHVRLPIEPPAPLAAVETRFDTLGAAALRRWCGVLRGQIRRAGMTTNDWCFGIAWSGHMTAGRVADLTAHLPPGLSEIYFHPATAKNELLQSLMPDYDHRGELAALTSPLFRNAVTANHVRLAIWDAASRA</sequence>
<dbReference type="PANTHER" id="PTHR31609:SF1">
    <property type="entry name" value="CARBOHYDRATE DEACETYLASE"/>
    <property type="match status" value="1"/>
</dbReference>
<comment type="caution">
    <text evidence="6">The sequence shown here is derived from an EMBL/GenBank/DDBJ whole genome shotgun (WGS) entry which is preliminary data.</text>
</comment>
<accession>A0AA35UVK8</accession>
<keyword evidence="2" id="KW-0479">Metal-binding</keyword>
<dbReference type="InterPro" id="IPR011330">
    <property type="entry name" value="Glyco_hydro/deAcase_b/a-brl"/>
</dbReference>
<dbReference type="Proteomes" id="UP001176960">
    <property type="component" value="Unassembled WGS sequence"/>
</dbReference>
<evidence type="ECO:0000256" key="4">
    <source>
        <dbReference type="ARBA" id="ARBA00022842"/>
    </source>
</evidence>
<dbReference type="NCBIfam" id="TIGR03473">
    <property type="entry name" value="HpnK"/>
    <property type="match status" value="1"/>
</dbReference>
<reference evidence="6" key="1">
    <citation type="submission" date="2023-03" db="EMBL/GenBank/DDBJ databases">
        <authorList>
            <person name="Cleenwerck I."/>
        </authorList>
    </citation>
    <scope>NUCLEOTIDE SEQUENCE</scope>
    <source>
        <strain evidence="6">LMG 32879</strain>
    </source>
</reference>
<evidence type="ECO:0000256" key="1">
    <source>
        <dbReference type="ARBA" id="ARBA00001946"/>
    </source>
</evidence>
<organism evidence="6 7">
    <name type="scientific">Brytella acorum</name>
    <dbReference type="NCBI Taxonomy" id="2959299"/>
    <lineage>
        <taxon>Bacteria</taxon>
        <taxon>Pseudomonadati</taxon>
        <taxon>Pseudomonadota</taxon>
        <taxon>Alphaproteobacteria</taxon>
        <taxon>Acetobacterales</taxon>
        <taxon>Acetobacteraceae</taxon>
        <taxon>Brytella</taxon>
    </lineage>
</organism>
<dbReference type="Gene3D" id="3.20.20.370">
    <property type="entry name" value="Glycoside hydrolase/deacetylase"/>
    <property type="match status" value="1"/>
</dbReference>
<dbReference type="InterPro" id="IPR017836">
    <property type="entry name" value="Hopanoid_biosynth-assoc_HpnK"/>
</dbReference>
<dbReference type="GO" id="GO:0046872">
    <property type="term" value="F:metal ion binding"/>
    <property type="evidence" value="ECO:0007669"/>
    <property type="project" value="UniProtKB-KW"/>
</dbReference>
<dbReference type="InterPro" id="IPR006879">
    <property type="entry name" value="YdjC-like"/>
</dbReference>
<dbReference type="SUPFAM" id="SSF88713">
    <property type="entry name" value="Glycoside hydrolase/deacetylase"/>
    <property type="match status" value="1"/>
</dbReference>
<evidence type="ECO:0000256" key="5">
    <source>
        <dbReference type="ARBA" id="ARBA00023277"/>
    </source>
</evidence>
<dbReference type="EMBL" id="CATKSH010000005">
    <property type="protein sequence ID" value="CAI9120271.1"/>
    <property type="molecule type" value="Genomic_DNA"/>
</dbReference>
<dbReference type="GO" id="GO:0019213">
    <property type="term" value="F:deacetylase activity"/>
    <property type="evidence" value="ECO:0007669"/>
    <property type="project" value="TreeGrafter"/>
</dbReference>
<evidence type="ECO:0000256" key="3">
    <source>
        <dbReference type="ARBA" id="ARBA00022801"/>
    </source>
</evidence>
<dbReference type="CDD" id="cd10804">
    <property type="entry name" value="YdjC_HpnK_like"/>
    <property type="match status" value="1"/>
</dbReference>
<dbReference type="PANTHER" id="PTHR31609">
    <property type="entry name" value="YDJC DEACETYLASE FAMILY MEMBER"/>
    <property type="match status" value="1"/>
</dbReference>